<dbReference type="SUPFAM" id="SSF81891">
    <property type="entry name" value="Poly A polymerase C-terminal region-like"/>
    <property type="match status" value="1"/>
</dbReference>
<feature type="compositionally biased region" description="Polar residues" evidence="12">
    <location>
        <begin position="301"/>
        <end position="315"/>
    </location>
</feature>
<dbReference type="GO" id="GO:0003723">
    <property type="term" value="F:RNA binding"/>
    <property type="evidence" value="ECO:0007669"/>
    <property type="project" value="UniProtKB-KW"/>
</dbReference>
<evidence type="ECO:0000256" key="10">
    <source>
        <dbReference type="ARBA" id="ARBA00022884"/>
    </source>
</evidence>
<dbReference type="GO" id="GO:0001680">
    <property type="term" value="P:tRNA 3'-terminal CCA addition"/>
    <property type="evidence" value="ECO:0007669"/>
    <property type="project" value="InterPro"/>
</dbReference>
<keyword evidence="8" id="KW-0067">ATP-binding</keyword>
<evidence type="ECO:0000256" key="1">
    <source>
        <dbReference type="ARBA" id="ARBA00001946"/>
    </source>
</evidence>
<keyword evidence="3" id="KW-0819">tRNA processing</keyword>
<accession>A0A2N4UHH4</accession>
<dbReference type="AlphaFoldDB" id="A0A2N4UHH4"/>
<dbReference type="InterPro" id="IPR002646">
    <property type="entry name" value="PolA_pol_head_dom"/>
</dbReference>
<dbReference type="PIRSF" id="PIRSF000813">
    <property type="entry name" value="CCA_bact"/>
    <property type="match status" value="1"/>
</dbReference>
<evidence type="ECO:0000256" key="3">
    <source>
        <dbReference type="ARBA" id="ARBA00022694"/>
    </source>
</evidence>
<dbReference type="Pfam" id="PF12627">
    <property type="entry name" value="PolyA_pol_RNAbd"/>
    <property type="match status" value="1"/>
</dbReference>
<evidence type="ECO:0000313" key="16">
    <source>
        <dbReference type="Proteomes" id="UP000234328"/>
    </source>
</evidence>
<dbReference type="GO" id="GO:0046872">
    <property type="term" value="F:metal ion binding"/>
    <property type="evidence" value="ECO:0007669"/>
    <property type="project" value="UniProtKB-KW"/>
</dbReference>
<evidence type="ECO:0000313" key="15">
    <source>
        <dbReference type="EMBL" id="PLC54472.1"/>
    </source>
</evidence>
<keyword evidence="6" id="KW-0547">Nucleotide-binding</keyword>
<evidence type="ECO:0000256" key="4">
    <source>
        <dbReference type="ARBA" id="ARBA00022695"/>
    </source>
</evidence>
<reference evidence="15 16" key="1">
    <citation type="submission" date="2017-10" db="EMBL/GenBank/DDBJ databases">
        <title>Two draft genome sequences of Pusillimonas sp. strains isolated from a nitrate- and radionuclide-contaminated groundwater in Russia.</title>
        <authorList>
            <person name="Grouzdev D.S."/>
            <person name="Tourova T.P."/>
            <person name="Goeva M.A."/>
            <person name="Babich T.L."/>
            <person name="Sokolova D.S."/>
            <person name="Abdullin R."/>
            <person name="Poltaraus A.B."/>
            <person name="Toshchakov S.V."/>
            <person name="Nazina T.N."/>
        </authorList>
    </citation>
    <scope>NUCLEOTIDE SEQUENCE [LARGE SCALE GENOMIC DNA]</scope>
    <source>
        <strain evidence="15 16">JR1/69-2-13</strain>
    </source>
</reference>
<gene>
    <name evidence="15" type="ORF">CR155_06750</name>
</gene>
<dbReference type="PANTHER" id="PTHR47545:SF1">
    <property type="entry name" value="MULTIFUNCTIONAL CCA PROTEIN"/>
    <property type="match status" value="1"/>
</dbReference>
<organism evidence="15 16">
    <name type="scientific">Pollutimonas nitritireducens</name>
    <dbReference type="NCBI Taxonomy" id="2045209"/>
    <lineage>
        <taxon>Bacteria</taxon>
        <taxon>Pseudomonadati</taxon>
        <taxon>Pseudomonadota</taxon>
        <taxon>Betaproteobacteria</taxon>
        <taxon>Burkholderiales</taxon>
        <taxon>Alcaligenaceae</taxon>
        <taxon>Pollutimonas</taxon>
    </lineage>
</organism>
<evidence type="ECO:0000256" key="12">
    <source>
        <dbReference type="SAM" id="MobiDB-lite"/>
    </source>
</evidence>
<evidence type="ECO:0000256" key="5">
    <source>
        <dbReference type="ARBA" id="ARBA00022723"/>
    </source>
</evidence>
<proteinExistence type="inferred from homology"/>
<keyword evidence="9" id="KW-0460">Magnesium</keyword>
<dbReference type="GO" id="GO:0004810">
    <property type="term" value="F:CCA tRNA nucleotidyltransferase activity"/>
    <property type="evidence" value="ECO:0007669"/>
    <property type="project" value="InterPro"/>
</dbReference>
<dbReference type="InterPro" id="IPR050124">
    <property type="entry name" value="tRNA_CCA-adding_enzyme"/>
</dbReference>
<feature type="domain" description="Poly A polymerase head" evidence="13">
    <location>
        <begin position="11"/>
        <end position="130"/>
    </location>
</feature>
<evidence type="ECO:0000259" key="13">
    <source>
        <dbReference type="Pfam" id="PF01743"/>
    </source>
</evidence>
<comment type="cofactor">
    <cofactor evidence="1">
        <name>Mg(2+)</name>
        <dbReference type="ChEBI" id="CHEBI:18420"/>
    </cofactor>
</comment>
<dbReference type="SUPFAM" id="SSF81301">
    <property type="entry name" value="Nucleotidyltransferase"/>
    <property type="match status" value="1"/>
</dbReference>
<dbReference type="OrthoDB" id="9805698at2"/>
<keyword evidence="10 11" id="KW-0694">RNA-binding</keyword>
<evidence type="ECO:0000256" key="7">
    <source>
        <dbReference type="ARBA" id="ARBA00022800"/>
    </source>
</evidence>
<evidence type="ECO:0000256" key="6">
    <source>
        <dbReference type="ARBA" id="ARBA00022741"/>
    </source>
</evidence>
<dbReference type="CDD" id="cd05398">
    <property type="entry name" value="NT_ClassII-CCAase"/>
    <property type="match status" value="1"/>
</dbReference>
<evidence type="ECO:0000259" key="14">
    <source>
        <dbReference type="Pfam" id="PF12627"/>
    </source>
</evidence>
<dbReference type="InterPro" id="IPR032828">
    <property type="entry name" value="PolyA_RNA-bd"/>
</dbReference>
<dbReference type="GO" id="GO:0005524">
    <property type="term" value="F:ATP binding"/>
    <property type="evidence" value="ECO:0007669"/>
    <property type="project" value="UniProtKB-KW"/>
</dbReference>
<dbReference type="EMBL" id="PDNV01000004">
    <property type="protein sequence ID" value="PLC54472.1"/>
    <property type="molecule type" value="Genomic_DNA"/>
</dbReference>
<dbReference type="InterPro" id="IPR012006">
    <property type="entry name" value="CCA_bact"/>
</dbReference>
<dbReference type="Proteomes" id="UP000234328">
    <property type="component" value="Unassembled WGS sequence"/>
</dbReference>
<dbReference type="Gene3D" id="1.10.3090.10">
    <property type="entry name" value="cca-adding enzyme, domain 2"/>
    <property type="match status" value="1"/>
</dbReference>
<keyword evidence="4" id="KW-0548">Nucleotidyltransferase</keyword>
<comment type="similarity">
    <text evidence="11">Belongs to the tRNA nucleotidyltransferase/poly(A) polymerase family.</text>
</comment>
<dbReference type="Pfam" id="PF01743">
    <property type="entry name" value="PolyA_pol"/>
    <property type="match status" value="1"/>
</dbReference>
<dbReference type="PANTHER" id="PTHR47545">
    <property type="entry name" value="MULTIFUNCTIONAL CCA PROTEIN"/>
    <property type="match status" value="1"/>
</dbReference>
<dbReference type="GO" id="GO:0042245">
    <property type="term" value="P:RNA repair"/>
    <property type="evidence" value="ECO:0007669"/>
    <property type="project" value="UniProtKB-KW"/>
</dbReference>
<protein>
    <submittedName>
        <fullName evidence="15">tRNA CCA-pyrophosphorylase</fullName>
    </submittedName>
</protein>
<keyword evidence="5" id="KW-0479">Metal-binding</keyword>
<sequence>MTDPAIEGLDVYIVGGAVRDELLGLPAGDRDWVVVGTTPEEMARRGFIPVGGDFPVFLHPKTKEEYALARTERKSGRGYKGFTFYTGTDVTLEDDLQRRDLTVNAIAKRPDGGLVDPLGGQDDVRNKILRHVGQAFAEDPVRLLRLARFAARFHDFSIAPETLDLARRLVDDGEVDQLVPERVWREMAKGLMADKPGRMFDVLADSGALGRVLPGLRFGATTGDELARAAQAGLGLPARLAILCRFSQEPERVVLHVRAPRDCQDYARLLPVVLDGLDALGTAEPGVPTPDVSTPGVPTPDVSTPGVSTPGVSTPGTSAAEAELCLDLMERCDALRKPGRFIELLGAAGICRPGIDQEAWAARVDAIRSIDAGAIARTLPGDPAGIKHALRRARLQALLRPALS</sequence>
<keyword evidence="7" id="KW-0692">RNA repair</keyword>
<feature type="region of interest" description="Disordered" evidence="12">
    <location>
        <begin position="284"/>
        <end position="315"/>
    </location>
</feature>
<dbReference type="Gene3D" id="3.30.460.10">
    <property type="entry name" value="Beta Polymerase, domain 2"/>
    <property type="match status" value="1"/>
</dbReference>
<evidence type="ECO:0000256" key="9">
    <source>
        <dbReference type="ARBA" id="ARBA00022842"/>
    </source>
</evidence>
<evidence type="ECO:0000256" key="11">
    <source>
        <dbReference type="RuleBase" id="RU003953"/>
    </source>
</evidence>
<dbReference type="RefSeq" id="WP_102069241.1">
    <property type="nucleotide sequence ID" value="NZ_PDNV01000004.1"/>
</dbReference>
<comment type="caution">
    <text evidence="15">The sequence shown here is derived from an EMBL/GenBank/DDBJ whole genome shotgun (WGS) entry which is preliminary data.</text>
</comment>
<keyword evidence="2 11" id="KW-0808">Transferase</keyword>
<dbReference type="InterPro" id="IPR043519">
    <property type="entry name" value="NT_sf"/>
</dbReference>
<name>A0A2N4UHH4_9BURK</name>
<keyword evidence="16" id="KW-1185">Reference proteome</keyword>
<feature type="domain" description="tRNA nucleotidyltransferase/poly(A) polymerase RNA and SrmB- binding" evidence="14">
    <location>
        <begin position="155"/>
        <end position="216"/>
    </location>
</feature>
<evidence type="ECO:0000256" key="8">
    <source>
        <dbReference type="ARBA" id="ARBA00022840"/>
    </source>
</evidence>
<evidence type="ECO:0000256" key="2">
    <source>
        <dbReference type="ARBA" id="ARBA00022679"/>
    </source>
</evidence>